<protein>
    <submittedName>
        <fullName evidence="10">Oxidoreductase</fullName>
    </submittedName>
</protein>
<evidence type="ECO:0000256" key="4">
    <source>
        <dbReference type="ARBA" id="ARBA00022691"/>
    </source>
</evidence>
<feature type="domain" description="B12-binding" evidence="8">
    <location>
        <begin position="14"/>
        <end position="162"/>
    </location>
</feature>
<proteinExistence type="predicted"/>
<evidence type="ECO:0000256" key="6">
    <source>
        <dbReference type="ARBA" id="ARBA00023004"/>
    </source>
</evidence>
<dbReference type="InterPro" id="IPR034466">
    <property type="entry name" value="Methyltransferase_Class_B"/>
</dbReference>
<dbReference type="GO" id="GO:0051539">
    <property type="term" value="F:4 iron, 4 sulfur cluster binding"/>
    <property type="evidence" value="ECO:0007669"/>
    <property type="project" value="UniProtKB-KW"/>
</dbReference>
<organism evidence="10 11">
    <name type="scientific">Candidatus Scalindua rubra</name>
    <dbReference type="NCBI Taxonomy" id="1872076"/>
    <lineage>
        <taxon>Bacteria</taxon>
        <taxon>Pseudomonadati</taxon>
        <taxon>Planctomycetota</taxon>
        <taxon>Candidatus Brocadiia</taxon>
        <taxon>Candidatus Brocadiales</taxon>
        <taxon>Candidatus Scalinduaceae</taxon>
        <taxon>Candidatus Scalindua</taxon>
    </lineage>
</organism>
<dbReference type="Proteomes" id="UP000094056">
    <property type="component" value="Unassembled WGS sequence"/>
</dbReference>
<gene>
    <name evidence="10" type="ORF">SCARUB_01099</name>
</gene>
<dbReference type="SMART" id="SM00729">
    <property type="entry name" value="Elp3"/>
    <property type="match status" value="1"/>
</dbReference>
<evidence type="ECO:0000259" key="9">
    <source>
        <dbReference type="PROSITE" id="PS51918"/>
    </source>
</evidence>
<keyword evidence="5" id="KW-0479">Metal-binding</keyword>
<dbReference type="Gene3D" id="3.40.50.280">
    <property type="entry name" value="Cobalamin-binding domain"/>
    <property type="match status" value="1"/>
</dbReference>
<dbReference type="GO" id="GO:0031419">
    <property type="term" value="F:cobalamin binding"/>
    <property type="evidence" value="ECO:0007669"/>
    <property type="project" value="InterPro"/>
</dbReference>
<name>A0A1E3XDN9_9BACT</name>
<evidence type="ECO:0000259" key="8">
    <source>
        <dbReference type="PROSITE" id="PS51332"/>
    </source>
</evidence>
<feature type="domain" description="Radical SAM core" evidence="9">
    <location>
        <begin position="195"/>
        <end position="417"/>
    </location>
</feature>
<dbReference type="PROSITE" id="PS51918">
    <property type="entry name" value="RADICAL_SAM"/>
    <property type="match status" value="1"/>
</dbReference>
<keyword evidence="6" id="KW-0408">Iron</keyword>
<dbReference type="Gene3D" id="3.80.30.20">
    <property type="entry name" value="tm_1862 like domain"/>
    <property type="match status" value="1"/>
</dbReference>
<keyword evidence="7" id="KW-0411">Iron-sulfur</keyword>
<dbReference type="SUPFAM" id="SSF102114">
    <property type="entry name" value="Radical SAM enzymes"/>
    <property type="match status" value="1"/>
</dbReference>
<dbReference type="SFLD" id="SFLDS00029">
    <property type="entry name" value="Radical_SAM"/>
    <property type="match status" value="1"/>
</dbReference>
<dbReference type="PANTHER" id="PTHR43409:SF7">
    <property type="entry name" value="BLL1977 PROTEIN"/>
    <property type="match status" value="1"/>
</dbReference>
<dbReference type="Pfam" id="PF02310">
    <property type="entry name" value="B12-binding"/>
    <property type="match status" value="1"/>
</dbReference>
<sequence>MTMKKVLFLTAPRPSANNTPLHLGDNRPPQGIGYVAAYLEKYGHKTKIVDLYHFGGEETEGNPGVNQEETFHRLKIDLDFEIQSFEPDYIGMYIHTLSYYKALKLGSELKKKYPEIVLMCGGPHSTVLEETIPDYFDYVVVGEGEYVTRGIVEGRERNRIVIGVRPEKMDELPWPNYDWFIDKPYNWKLRLFGYDVLEPVISLNTTRGCPFPCQFCGVRAISGTGYRSISPEIIIDKLIEYKNKYSLKGIYFREDNFTTDNNRLERFCDLMIKREVGLKWACESRVKNLTPSLIKKMYKAGCCGLYIGVESGSPRMLEYMRKNETVEDFLEKFPILHDNGIKTYTTWIYGLPEETQKDRRFSDELLEKLNPTSYDKFVYIGIPKSDFYCQLDENSEFEYKELNGIIYPKGYLSLAQQLYGEDDPRCKYVERVYKDNDVSPVSIVL</sequence>
<evidence type="ECO:0000256" key="7">
    <source>
        <dbReference type="ARBA" id="ARBA00023014"/>
    </source>
</evidence>
<reference evidence="10 11" key="1">
    <citation type="submission" date="2016-07" db="EMBL/GenBank/DDBJ databases">
        <title>Draft genome of Scalindua rubra, obtained from a brine-seawater interface in the Red Sea, sheds light on salt adaptation in anammox bacteria.</title>
        <authorList>
            <person name="Speth D.R."/>
            <person name="Lagkouvardos I."/>
            <person name="Wang Y."/>
            <person name="Qian P.-Y."/>
            <person name="Dutilh B.E."/>
            <person name="Jetten M.S."/>
        </authorList>
    </citation>
    <scope>NUCLEOTIDE SEQUENCE [LARGE SCALE GENOMIC DNA]</scope>
    <source>
        <strain evidence="10">BSI-1</strain>
    </source>
</reference>
<evidence type="ECO:0000256" key="5">
    <source>
        <dbReference type="ARBA" id="ARBA00022723"/>
    </source>
</evidence>
<evidence type="ECO:0000313" key="11">
    <source>
        <dbReference type="Proteomes" id="UP000094056"/>
    </source>
</evidence>
<dbReference type="InterPro" id="IPR007197">
    <property type="entry name" value="rSAM"/>
</dbReference>
<keyword evidence="3" id="KW-0808">Transferase</keyword>
<evidence type="ECO:0000256" key="1">
    <source>
        <dbReference type="ARBA" id="ARBA00001966"/>
    </source>
</evidence>
<dbReference type="InterPro" id="IPR023404">
    <property type="entry name" value="rSAM_horseshoe"/>
</dbReference>
<dbReference type="InterPro" id="IPR058240">
    <property type="entry name" value="rSAM_sf"/>
</dbReference>
<evidence type="ECO:0000313" key="10">
    <source>
        <dbReference type="EMBL" id="ODS33742.1"/>
    </source>
</evidence>
<dbReference type="InterPro" id="IPR006158">
    <property type="entry name" value="Cobalamin-bd"/>
</dbReference>
<dbReference type="SFLD" id="SFLDG01123">
    <property type="entry name" value="methyltransferase_(Class_B)"/>
    <property type="match status" value="1"/>
</dbReference>
<dbReference type="GO" id="GO:0046872">
    <property type="term" value="F:metal ion binding"/>
    <property type="evidence" value="ECO:0007669"/>
    <property type="project" value="UniProtKB-KW"/>
</dbReference>
<dbReference type="PROSITE" id="PS51332">
    <property type="entry name" value="B12_BINDING"/>
    <property type="match status" value="1"/>
</dbReference>
<dbReference type="CDD" id="cd01335">
    <property type="entry name" value="Radical_SAM"/>
    <property type="match status" value="1"/>
</dbReference>
<dbReference type="CDD" id="cd02068">
    <property type="entry name" value="radical_SAM_B12_BD"/>
    <property type="match status" value="1"/>
</dbReference>
<comment type="caution">
    <text evidence="10">The sequence shown here is derived from an EMBL/GenBank/DDBJ whole genome shotgun (WGS) entry which is preliminary data.</text>
</comment>
<dbReference type="InterPro" id="IPR006638">
    <property type="entry name" value="Elp3/MiaA/NifB-like_rSAM"/>
</dbReference>
<dbReference type="InterPro" id="IPR051198">
    <property type="entry name" value="BchE-like"/>
</dbReference>
<dbReference type="PANTHER" id="PTHR43409">
    <property type="entry name" value="ANAEROBIC MAGNESIUM-PROTOPORPHYRIN IX MONOMETHYL ESTER CYCLASE-RELATED"/>
    <property type="match status" value="1"/>
</dbReference>
<dbReference type="AlphaFoldDB" id="A0A1E3XDN9"/>
<keyword evidence="4" id="KW-0949">S-adenosyl-L-methionine</keyword>
<dbReference type="GO" id="GO:0003824">
    <property type="term" value="F:catalytic activity"/>
    <property type="evidence" value="ECO:0007669"/>
    <property type="project" value="InterPro"/>
</dbReference>
<dbReference type="Pfam" id="PF04055">
    <property type="entry name" value="Radical_SAM"/>
    <property type="match status" value="1"/>
</dbReference>
<comment type="cofactor">
    <cofactor evidence="1">
        <name>[4Fe-4S] cluster</name>
        <dbReference type="ChEBI" id="CHEBI:49883"/>
    </cofactor>
</comment>
<dbReference type="EMBL" id="MAYW01000020">
    <property type="protein sequence ID" value="ODS33742.1"/>
    <property type="molecule type" value="Genomic_DNA"/>
</dbReference>
<accession>A0A1E3XDN9</accession>
<evidence type="ECO:0000256" key="3">
    <source>
        <dbReference type="ARBA" id="ARBA00022679"/>
    </source>
</evidence>
<evidence type="ECO:0000256" key="2">
    <source>
        <dbReference type="ARBA" id="ARBA00022603"/>
    </source>
</evidence>
<dbReference type="SFLD" id="SFLDG01082">
    <property type="entry name" value="B12-binding_domain_containing"/>
    <property type="match status" value="1"/>
</dbReference>
<keyword evidence="2" id="KW-0489">Methyltransferase</keyword>